<dbReference type="RefSeq" id="WP_068658041.1">
    <property type="nucleotide sequence ID" value="NZ_CP017770.1"/>
</dbReference>
<evidence type="ECO:0000256" key="4">
    <source>
        <dbReference type="PIRSR" id="PIRSR000331-2"/>
    </source>
</evidence>
<dbReference type="InterPro" id="IPR046373">
    <property type="entry name" value="Acyl-CoA_Oxase/DH_mid-dom_sf"/>
</dbReference>
<dbReference type="PANTHER" id="PTHR36117">
    <property type="entry name" value="4-HYDROXYPHENYLACETATE 3-MONOOXYGENASE-RELATED"/>
    <property type="match status" value="1"/>
</dbReference>
<evidence type="ECO:0000313" key="8">
    <source>
        <dbReference type="Proteomes" id="UP000077134"/>
    </source>
</evidence>
<dbReference type="SUPFAM" id="SSF56645">
    <property type="entry name" value="Acyl-CoA dehydrogenase NM domain-like"/>
    <property type="match status" value="1"/>
</dbReference>
<evidence type="ECO:0000256" key="1">
    <source>
        <dbReference type="ARBA" id="ARBA00022630"/>
    </source>
</evidence>
<dbReference type="Gene3D" id="2.40.110.10">
    <property type="entry name" value="Butyryl-CoA Dehydrogenase, subunit A, domain 2"/>
    <property type="match status" value="1"/>
</dbReference>
<keyword evidence="8" id="KW-1185">Reference proteome</keyword>
<organism evidence="7 8">
    <name type="scientific">Paenibacillus crassostreae</name>
    <dbReference type="NCBI Taxonomy" id="1763538"/>
    <lineage>
        <taxon>Bacteria</taxon>
        <taxon>Bacillati</taxon>
        <taxon>Bacillota</taxon>
        <taxon>Bacilli</taxon>
        <taxon>Bacillales</taxon>
        <taxon>Paenibacillaceae</taxon>
        <taxon>Paenibacillus</taxon>
    </lineage>
</organism>
<dbReference type="Gene3D" id="1.20.140.10">
    <property type="entry name" value="Butyryl-CoA Dehydrogenase, subunit A, domain 3"/>
    <property type="match status" value="1"/>
</dbReference>
<evidence type="ECO:0000256" key="3">
    <source>
        <dbReference type="ARBA" id="ARBA00023002"/>
    </source>
</evidence>
<keyword evidence="7" id="KW-0503">Monooxygenase</keyword>
<dbReference type="GO" id="GO:0016627">
    <property type="term" value="F:oxidoreductase activity, acting on the CH-CH group of donors"/>
    <property type="evidence" value="ECO:0007669"/>
    <property type="project" value="InterPro"/>
</dbReference>
<comment type="caution">
    <text evidence="7">The sequence shown here is derived from an EMBL/GenBank/DDBJ whole genome shotgun (WGS) entry which is preliminary data.</text>
</comment>
<dbReference type="SUPFAM" id="SSF47203">
    <property type="entry name" value="Acyl-CoA dehydrogenase C-terminal domain-like"/>
    <property type="match status" value="1"/>
</dbReference>
<dbReference type="KEGG" id="pcx:LPB68_02885"/>
<gene>
    <name evidence="7" type="ORF">PNBC_11075</name>
</gene>
<keyword evidence="3" id="KW-0560">Oxidoreductase</keyword>
<keyword evidence="1" id="KW-0285">Flavoprotein</keyword>
<dbReference type="PIRSF" id="PIRSF000331">
    <property type="entry name" value="HpaA_HpaB"/>
    <property type="match status" value="1"/>
</dbReference>
<sequence length="484" mass="55440">MGIKNGSQYMQQIDQSKPEVWFHGEKIMGSLSNHKAFRGLMCTQATLYDMQNELDYKDRMSYISPITGNPVGLSFLQPKNKEDVYKRRVMMSLWGERHHGMMGRSPDYMNTGLMAFQSAADLLSEDSPERANNLMSYYEYCRENDVTLSHVFVQPQASRVVQLMDDGSFDTSAARIVDKNKDGLIVNGAFLLATQGITADEIWVHPPVYTQLLEKNNPNTFVFAVPNHLPGMKWICRDSMVGGDSTYDYPLSSRFEEMDTLLIFDHVLVPWDRVFVDGNDYLSQQLFSASGFHTHTAHQVLCRYIAKSEFILGIVLQMVDTLDIGYYPQVIEKINEIIVHVETLKSLLLAAEHNAVADRWGSMLPDRNPLWTANVIFPKIYPRMLEIIQLIGASGLIMTPSEMDFNPDLNPYLDIYLKGNDRDAKDKVQLFRLAWELSSSGFGGRQQLYERFFFGDANAVNRRLYQGYDHKDQYIKRVNDFMGL</sequence>
<proteinExistence type="predicted"/>
<dbReference type="GO" id="GO:0004497">
    <property type="term" value="F:monooxygenase activity"/>
    <property type="evidence" value="ECO:0007669"/>
    <property type="project" value="UniProtKB-KW"/>
</dbReference>
<evidence type="ECO:0000313" key="7">
    <source>
        <dbReference type="EMBL" id="OAB74589.1"/>
    </source>
</evidence>
<dbReference type="STRING" id="1763538.LPB68_02885"/>
<feature type="domain" description="HpaB/PvcC/4-BUDH C-terminal" evidence="5">
    <location>
        <begin position="284"/>
        <end position="482"/>
    </location>
</feature>
<feature type="binding site" evidence="4">
    <location>
        <begin position="156"/>
        <end position="159"/>
    </location>
    <ligand>
        <name>FAD</name>
        <dbReference type="ChEBI" id="CHEBI:57692"/>
    </ligand>
</feature>
<feature type="binding site" evidence="4">
    <location>
        <position position="194"/>
    </location>
    <ligand>
        <name>FAD</name>
        <dbReference type="ChEBI" id="CHEBI:57692"/>
    </ligand>
</feature>
<evidence type="ECO:0000256" key="2">
    <source>
        <dbReference type="ARBA" id="ARBA00022827"/>
    </source>
</evidence>
<dbReference type="InterPro" id="IPR024719">
    <property type="entry name" value="HpaB/PvcC/4-BUDH_C"/>
</dbReference>
<evidence type="ECO:0000259" key="6">
    <source>
        <dbReference type="Pfam" id="PF11794"/>
    </source>
</evidence>
<dbReference type="InterPro" id="IPR024674">
    <property type="entry name" value="HpaB/PvcC/4-BUDH_N"/>
</dbReference>
<dbReference type="Pfam" id="PF11794">
    <property type="entry name" value="HpaB_N"/>
    <property type="match status" value="1"/>
</dbReference>
<name>A0A167DND2_9BACL</name>
<protein>
    <submittedName>
        <fullName evidence="7">4-hydroxyphenylacetate 3-monooxygenase, oxygenase component</fullName>
    </submittedName>
</protein>
<reference evidence="7 8" key="1">
    <citation type="submission" date="2016-02" db="EMBL/GenBank/DDBJ databases">
        <title>Paenibacillus sp. LPB0068, isolated from Crassostrea gigas.</title>
        <authorList>
            <person name="Shin S.-K."/>
            <person name="Yi H."/>
        </authorList>
    </citation>
    <scope>NUCLEOTIDE SEQUENCE [LARGE SCALE GENOMIC DNA]</scope>
    <source>
        <strain evidence="7 8">LPB0068</strain>
    </source>
</reference>
<evidence type="ECO:0000259" key="5">
    <source>
        <dbReference type="Pfam" id="PF03241"/>
    </source>
</evidence>
<accession>A0A167DND2</accession>
<dbReference type="AlphaFoldDB" id="A0A167DND2"/>
<dbReference type="InterPro" id="IPR009100">
    <property type="entry name" value="AcylCoA_DH/oxidase_NM_dom_sf"/>
</dbReference>
<dbReference type="Proteomes" id="UP000077134">
    <property type="component" value="Unassembled WGS sequence"/>
</dbReference>
<dbReference type="EMBL" id="LSFN01000014">
    <property type="protein sequence ID" value="OAB74589.1"/>
    <property type="molecule type" value="Genomic_DNA"/>
</dbReference>
<dbReference type="InterPro" id="IPR036250">
    <property type="entry name" value="AcylCo_DH-like_C"/>
</dbReference>
<dbReference type="PANTHER" id="PTHR36117:SF3">
    <property type="entry name" value="4-HYDROXYPHENYLACETATE 3-MONOOXYGENASE-RELATED"/>
    <property type="match status" value="1"/>
</dbReference>
<keyword evidence="2 4" id="KW-0274">FAD</keyword>
<dbReference type="OrthoDB" id="9785230at2"/>
<dbReference type="Gene3D" id="1.10.3140.10">
    <property type="entry name" value="4-hydroxybutyryl-coa dehydratase, domain 1"/>
    <property type="match status" value="1"/>
</dbReference>
<dbReference type="InterPro" id="IPR004925">
    <property type="entry name" value="HpaB/PvcC/4-BUDH"/>
</dbReference>
<feature type="domain" description="HpaB/PvcC/4-BUDH N-terminal" evidence="6">
    <location>
        <begin position="6"/>
        <end position="276"/>
    </location>
</feature>
<dbReference type="Pfam" id="PF03241">
    <property type="entry name" value="HpaB"/>
    <property type="match status" value="1"/>
</dbReference>